<proteinExistence type="inferred from homology"/>
<dbReference type="PANTHER" id="PTHR32097">
    <property type="entry name" value="CAMP-BINDING PROTEIN 1-RELATED"/>
    <property type="match status" value="1"/>
</dbReference>
<dbReference type="EMBL" id="FODD01000029">
    <property type="protein sequence ID" value="SEO52295.1"/>
    <property type="molecule type" value="Genomic_DNA"/>
</dbReference>
<protein>
    <submittedName>
        <fullName evidence="3">Tellurite resistance protein TerA</fullName>
    </submittedName>
</protein>
<dbReference type="InterPro" id="IPR017115">
    <property type="entry name" value="Tellurite_resistance_TerA"/>
</dbReference>
<comment type="similarity">
    <text evidence="1">Belongs to the CAPAB/TerDEXZ family.</text>
</comment>
<name>A0A1H8QDI2_9ACTN</name>
<evidence type="ECO:0000313" key="4">
    <source>
        <dbReference type="Proteomes" id="UP000181951"/>
    </source>
</evidence>
<accession>A0A1H8QDI2</accession>
<gene>
    <name evidence="3" type="ORF">SAMN05216267_102965</name>
</gene>
<dbReference type="AlphaFoldDB" id="A0A1H8QDI2"/>
<dbReference type="RefSeq" id="WP_075017682.1">
    <property type="nucleotide sequence ID" value="NZ_FODD01000029.1"/>
</dbReference>
<dbReference type="Proteomes" id="UP000181951">
    <property type="component" value="Unassembled WGS sequence"/>
</dbReference>
<dbReference type="PIRSF" id="PIRSF037118">
    <property type="entry name" value="Tellurite_resistance_TerA"/>
    <property type="match status" value="1"/>
</dbReference>
<keyword evidence="4" id="KW-1185">Reference proteome</keyword>
<dbReference type="STRING" id="310780.SAMN05216267_102965"/>
<evidence type="ECO:0000259" key="2">
    <source>
        <dbReference type="Pfam" id="PF02342"/>
    </source>
</evidence>
<dbReference type="Gene3D" id="2.60.60.30">
    <property type="entry name" value="sav2460 like domains"/>
    <property type="match status" value="2"/>
</dbReference>
<dbReference type="InterPro" id="IPR003325">
    <property type="entry name" value="TerD"/>
</dbReference>
<dbReference type="Pfam" id="PF02342">
    <property type="entry name" value="TerD"/>
    <property type="match status" value="1"/>
</dbReference>
<feature type="domain" description="TerD" evidence="2">
    <location>
        <begin position="3"/>
        <end position="166"/>
    </location>
</feature>
<evidence type="ECO:0000313" key="3">
    <source>
        <dbReference type="EMBL" id="SEO52295.1"/>
    </source>
</evidence>
<dbReference type="OrthoDB" id="2079357at2"/>
<sequence length="415" mass="43497">MTLRRGENAPLPTTAVRLEFGRAAGGGGPRTDLCALLLTGDRKARDAGDFVHAAAAHPSGAVRHEGTVVNGSLLVDTLSVDLASVESTVGTVLVVARGDGGPFGQVPGMFVRAVADGAEAARYACADAGRETAYVLAECYRRGGGWRFRAVGQGYEGGMRGLGAAYGLAPDALPDLPEPAPAPVTPARPAPVVAVPAAPAAPETPAAPVPPVPPAPVLLSKVTLTKQAPAVSLAKQGATSGALRITLDWQAQQRRWGGRDVDLDLCALFELTDGSKGVVQALGGAFGALDRPPFLHLDGDDRSGGTGEQITLNMDRAAHFRRVLFFVTIYDGARSFAGLHATVTLRPERGALVDFTLDECTVDSRVCALALLVRDGDELVVRREARYLVPRRGVSPQRTVDYAYGWGLTWTPGRK</sequence>
<reference evidence="3 4" key="1">
    <citation type="submission" date="2016-10" db="EMBL/GenBank/DDBJ databases">
        <authorList>
            <person name="de Groot N.N."/>
        </authorList>
    </citation>
    <scope>NUCLEOTIDE SEQUENCE [LARGE SCALE GENOMIC DNA]</scope>
    <source>
        <strain evidence="3 4">CGMCC 4.2026</strain>
    </source>
</reference>
<dbReference type="CDD" id="cd06974">
    <property type="entry name" value="TerD_like"/>
    <property type="match status" value="2"/>
</dbReference>
<dbReference type="PANTHER" id="PTHR32097:SF4">
    <property type="entry name" value="GENERAL STRESS PROTEIN 16U"/>
    <property type="match status" value="1"/>
</dbReference>
<organism evidence="3 4">
    <name type="scientific">Actinacidiphila rubida</name>
    <dbReference type="NCBI Taxonomy" id="310780"/>
    <lineage>
        <taxon>Bacteria</taxon>
        <taxon>Bacillati</taxon>
        <taxon>Actinomycetota</taxon>
        <taxon>Actinomycetes</taxon>
        <taxon>Kitasatosporales</taxon>
        <taxon>Streptomycetaceae</taxon>
        <taxon>Actinacidiphila</taxon>
    </lineage>
</organism>
<evidence type="ECO:0000256" key="1">
    <source>
        <dbReference type="ARBA" id="ARBA00008775"/>
    </source>
</evidence>
<dbReference type="InterPro" id="IPR051324">
    <property type="entry name" value="Stress/Tellurium_Resist"/>
</dbReference>